<dbReference type="RefSeq" id="WP_151472362.1">
    <property type="nucleotide sequence ID" value="NZ_WBKG01000028.1"/>
</dbReference>
<evidence type="ECO:0000313" key="3">
    <source>
        <dbReference type="Proteomes" id="UP000442990"/>
    </source>
</evidence>
<dbReference type="InterPro" id="IPR023346">
    <property type="entry name" value="Lysozyme-like_dom_sf"/>
</dbReference>
<dbReference type="InterPro" id="IPR002477">
    <property type="entry name" value="Peptidoglycan-bd-like"/>
</dbReference>
<dbReference type="Pfam" id="PF01471">
    <property type="entry name" value="PG_binding_1"/>
    <property type="match status" value="1"/>
</dbReference>
<reference evidence="2 3" key="1">
    <citation type="submission" date="2019-09" db="EMBL/GenBank/DDBJ databases">
        <title>Isolation and identification of active actinomycetes.</title>
        <authorList>
            <person name="Yu Z."/>
            <person name="Han C."/>
            <person name="Yu B."/>
        </authorList>
    </citation>
    <scope>NUCLEOTIDE SEQUENCE [LARGE SCALE GENOMIC DNA]</scope>
    <source>
        <strain evidence="2 3">NEAU-H2</strain>
    </source>
</reference>
<evidence type="ECO:0000259" key="1">
    <source>
        <dbReference type="Pfam" id="PF01471"/>
    </source>
</evidence>
<sequence length="437" mass="46955">MAVPQWRKLVDHIQSVPEGVYETNLPGIGYNNRTQFGKQFGENGQPWCVMFDWDMYADVSLEHLVPKTDNVTAFSEWAHVRGEWSAYPSVGAWVNLSGGKHTELVVGFDATHVHTKGGNTVAEGAVDAGQGNGVYSHRTERTSPRVVGYFAPRFEDGCPPTADPDDYRGGTVSESWLWPGTVLPAEERSVTASQLVFGARNTSVRTVQAALAMEVGLDYAAAPGTFGPRTKAAVAAFQRKLGLTGADANGVFGRYSLTELGRRHGFVVLGLDFFDGQHQTDNDEAADPAPSTTGYTAIPLKAVTFGHVTDGSTTAAAKEACRILGVPEAHWVPGILVAAKRESSYDFNAVNAWDSNATGPRQSDGHPLNCSRGVLQVTPPTFAAYHQSGTSNAIYDGVANICAAMHYVMVRYGVYRNGSNLAGRVCQFDPTRGPCGY</sequence>
<dbReference type="SUPFAM" id="SSF53955">
    <property type="entry name" value="Lysozyme-like"/>
    <property type="match status" value="1"/>
</dbReference>
<gene>
    <name evidence="2" type="ORF">F8144_28460</name>
</gene>
<protein>
    <recommendedName>
        <fullName evidence="1">Peptidoglycan binding-like domain-containing protein</fullName>
    </recommendedName>
</protein>
<accession>A0A7J5D918</accession>
<dbReference type="AlphaFoldDB" id="A0A7J5D918"/>
<name>A0A7J5D918_9ACTN</name>
<comment type="caution">
    <text evidence="2">The sequence shown here is derived from an EMBL/GenBank/DDBJ whole genome shotgun (WGS) entry which is preliminary data.</text>
</comment>
<dbReference type="InterPro" id="IPR036366">
    <property type="entry name" value="PGBDSf"/>
</dbReference>
<organism evidence="2 3">
    <name type="scientific">Streptomyces triticiradicis</name>
    <dbReference type="NCBI Taxonomy" id="2651189"/>
    <lineage>
        <taxon>Bacteria</taxon>
        <taxon>Bacillati</taxon>
        <taxon>Actinomycetota</taxon>
        <taxon>Actinomycetes</taxon>
        <taxon>Kitasatosporales</taxon>
        <taxon>Streptomycetaceae</taxon>
        <taxon>Streptomyces</taxon>
    </lineage>
</organism>
<feature type="domain" description="Peptidoglycan binding-like" evidence="1">
    <location>
        <begin position="201"/>
        <end position="247"/>
    </location>
</feature>
<evidence type="ECO:0000313" key="2">
    <source>
        <dbReference type="EMBL" id="KAB1984188.1"/>
    </source>
</evidence>
<dbReference type="Gene3D" id="1.10.101.10">
    <property type="entry name" value="PGBD-like superfamily/PGBD"/>
    <property type="match status" value="1"/>
</dbReference>
<proteinExistence type="predicted"/>
<dbReference type="EMBL" id="WBKG01000028">
    <property type="protein sequence ID" value="KAB1984188.1"/>
    <property type="molecule type" value="Genomic_DNA"/>
</dbReference>
<dbReference type="SUPFAM" id="SSF47090">
    <property type="entry name" value="PGBD-like"/>
    <property type="match status" value="1"/>
</dbReference>
<dbReference type="InterPro" id="IPR036365">
    <property type="entry name" value="PGBD-like_sf"/>
</dbReference>
<keyword evidence="3" id="KW-1185">Reference proteome</keyword>
<dbReference type="Proteomes" id="UP000442990">
    <property type="component" value="Unassembled WGS sequence"/>
</dbReference>